<dbReference type="eggNOG" id="ENOG502SII6">
    <property type="taxonomic scope" value="Eukaryota"/>
</dbReference>
<dbReference type="AlphaFoldDB" id="U7Q240"/>
<evidence type="ECO:0000313" key="2">
    <source>
        <dbReference type="Proteomes" id="UP000018087"/>
    </source>
</evidence>
<dbReference type="EMBL" id="KI440842">
    <property type="protein sequence ID" value="ERT01949.1"/>
    <property type="molecule type" value="Genomic_DNA"/>
</dbReference>
<accession>U7Q240</accession>
<proteinExistence type="predicted"/>
<dbReference type="STRING" id="1391915.U7Q240"/>
<evidence type="ECO:0000313" key="1">
    <source>
        <dbReference type="EMBL" id="ERT01949.1"/>
    </source>
</evidence>
<keyword evidence="2" id="KW-1185">Reference proteome</keyword>
<evidence type="ECO:0008006" key="3">
    <source>
        <dbReference type="Google" id="ProtNLM"/>
    </source>
</evidence>
<reference evidence="2" key="1">
    <citation type="journal article" date="2014" name="Genome Announc.">
        <title>Genome sequence of the pathogenic fungus Sporothrix schenckii (ATCC 58251).</title>
        <authorList>
            <person name="Cuomo C.A."/>
            <person name="Rodriguez-Del Valle N."/>
            <person name="Perez-Sanchez L."/>
            <person name="Abouelleil A."/>
            <person name="Goldberg J."/>
            <person name="Young S."/>
            <person name="Zeng Q."/>
            <person name="Birren B.W."/>
        </authorList>
    </citation>
    <scope>NUCLEOTIDE SEQUENCE [LARGE SCALE GENOMIC DNA]</scope>
    <source>
        <strain evidence="2">ATCC 58251 / de Perez 2211183</strain>
    </source>
</reference>
<dbReference type="PANTHER" id="PTHR21310:SF37">
    <property type="entry name" value="AMINOGLYCOSIDE PHOSPHOTRANSFERASE DOMAIN-CONTAINING PROTEIN"/>
    <property type="match status" value="1"/>
</dbReference>
<organism evidence="1 2">
    <name type="scientific">Sporothrix schenckii (strain ATCC 58251 / de Perez 2211183)</name>
    <name type="common">Rose-picker's disease fungus</name>
    <dbReference type="NCBI Taxonomy" id="1391915"/>
    <lineage>
        <taxon>Eukaryota</taxon>
        <taxon>Fungi</taxon>
        <taxon>Dikarya</taxon>
        <taxon>Ascomycota</taxon>
        <taxon>Pezizomycotina</taxon>
        <taxon>Sordariomycetes</taxon>
        <taxon>Sordariomycetidae</taxon>
        <taxon>Ophiostomatales</taxon>
        <taxon>Ophiostomataceae</taxon>
        <taxon>Sporothrix</taxon>
    </lineage>
</organism>
<gene>
    <name evidence="1" type="ORF">HMPREF1624_00244</name>
</gene>
<sequence>MMDEQTAAQLRQAFETDDEVCIGFGPDKLIGYDDAMQSEADIPHERQQFMESMAFWFRVSRHRPALERLVARHLGVNAARVKMSHLNMWRQGAFNVAIPMLVFDTKAAADAAHTPSPQGDMPPEVPDNLRRVMLRLPMPPRCAEAVYPGSILEKMRCETATYVWMQKNCPQIRIPHLFGLGFPHGTHYTHSSRLWFARRALLCIRQWFASWMRWPLLSNYVAISVPKDECPVDSGYMILEHFGASFGQELSLMARDTKIVEDGVEYLPEPIQMLAQPAKMRNLFRGVSRIILALARVPQPRIGAFRFNDNGTISLDNRPVTADMFVLENARAPRTMSVDTTYTNVNEYVSDLQTFQEQKFLAAPNAAVEAADATYQMGIMAFLRAVTHHFVGGTRRWRNGPFVLYMSDANASNFMVDENWNVTGMYDLEWMFSAPADMPRVPSWLTWSSVDRISNPATDEYAAYNEARAAFAEVFAEEERLADTAALETALGGTTLSAVMEESWASKTFWFYSSLLSITGMTHVASHQILPMFVRTWEEKRDASASFADLAKLWSTAAADVIVKKVDDHTRHLVHVAALFGRAPPTYTASHDIETGAVNGGEVPYMEEKLSRDNTGNSKEISLQS</sequence>
<dbReference type="OrthoDB" id="3645574at2759"/>
<dbReference type="PANTHER" id="PTHR21310">
    <property type="entry name" value="AMINOGLYCOSIDE PHOSPHOTRANSFERASE-RELATED-RELATED"/>
    <property type="match status" value="1"/>
</dbReference>
<dbReference type="InterPro" id="IPR051678">
    <property type="entry name" value="AGP_Transferase"/>
</dbReference>
<protein>
    <recommendedName>
        <fullName evidence="3">Aminoglycoside phosphotransferase domain-containing protein</fullName>
    </recommendedName>
</protein>
<dbReference type="HOGENOM" id="CLU_025005_3_1_1"/>
<name>U7Q240_SPOS1</name>
<dbReference type="Proteomes" id="UP000018087">
    <property type="component" value="Unassembled WGS sequence"/>
</dbReference>